<dbReference type="Proteomes" id="UP001062846">
    <property type="component" value="Chromosome 1"/>
</dbReference>
<comment type="caution">
    <text evidence="1">The sequence shown here is derived from an EMBL/GenBank/DDBJ whole genome shotgun (WGS) entry which is preliminary data.</text>
</comment>
<accession>A0ACC0Q356</accession>
<protein>
    <submittedName>
        <fullName evidence="1">Uncharacterized protein</fullName>
    </submittedName>
</protein>
<sequence>MVVVDSKFDCHVNDKCGKVALSRQASFDVVFTDYCITTSEMQILLVTFAHAPWYDCGLFVIKFMQGFNYPSGVYRMDDTKRPRLLMELCGDENNRDALEVMKKFEAWKAERGTTVYLDSDSQREWGIPNLSALCTTGQGRRRGGQSTSARGRGRGSGRVGPIGRGGALARGAAN</sequence>
<evidence type="ECO:0000313" key="2">
    <source>
        <dbReference type="Proteomes" id="UP001062846"/>
    </source>
</evidence>
<keyword evidence="2" id="KW-1185">Reference proteome</keyword>
<dbReference type="EMBL" id="CM046388">
    <property type="protein sequence ID" value="KAI8572261.1"/>
    <property type="molecule type" value="Genomic_DNA"/>
</dbReference>
<reference evidence="1" key="1">
    <citation type="submission" date="2022-02" db="EMBL/GenBank/DDBJ databases">
        <title>Plant Genome Project.</title>
        <authorList>
            <person name="Zhang R.-G."/>
        </authorList>
    </citation>
    <scope>NUCLEOTIDE SEQUENCE</scope>
    <source>
        <strain evidence="1">AT1</strain>
    </source>
</reference>
<evidence type="ECO:0000313" key="1">
    <source>
        <dbReference type="EMBL" id="KAI8572261.1"/>
    </source>
</evidence>
<proteinExistence type="predicted"/>
<name>A0ACC0Q356_RHOML</name>
<gene>
    <name evidence="1" type="ORF">RHMOL_Rhmol01G0184400</name>
</gene>
<organism evidence="1 2">
    <name type="scientific">Rhododendron molle</name>
    <name type="common">Chinese azalea</name>
    <name type="synonym">Azalea mollis</name>
    <dbReference type="NCBI Taxonomy" id="49168"/>
    <lineage>
        <taxon>Eukaryota</taxon>
        <taxon>Viridiplantae</taxon>
        <taxon>Streptophyta</taxon>
        <taxon>Embryophyta</taxon>
        <taxon>Tracheophyta</taxon>
        <taxon>Spermatophyta</taxon>
        <taxon>Magnoliopsida</taxon>
        <taxon>eudicotyledons</taxon>
        <taxon>Gunneridae</taxon>
        <taxon>Pentapetalae</taxon>
        <taxon>asterids</taxon>
        <taxon>Ericales</taxon>
        <taxon>Ericaceae</taxon>
        <taxon>Ericoideae</taxon>
        <taxon>Rhodoreae</taxon>
        <taxon>Rhododendron</taxon>
    </lineage>
</organism>